<feature type="transmembrane region" description="Helical" evidence="1">
    <location>
        <begin position="245"/>
        <end position="264"/>
    </location>
</feature>
<gene>
    <name evidence="2" type="ORF">JOC58_002242</name>
</gene>
<proteinExistence type="predicted"/>
<dbReference type="PANTHER" id="PTHR37312:SF1">
    <property type="entry name" value="MEMBRANE-BOUND ACYLTRANSFERASE YKRP-RELATED"/>
    <property type="match status" value="1"/>
</dbReference>
<dbReference type="EMBL" id="JAVDQH010000007">
    <property type="protein sequence ID" value="MDR6244349.1"/>
    <property type="molecule type" value="Genomic_DNA"/>
</dbReference>
<feature type="transmembrane region" description="Helical" evidence="1">
    <location>
        <begin position="82"/>
        <end position="100"/>
    </location>
</feature>
<evidence type="ECO:0000256" key="1">
    <source>
        <dbReference type="SAM" id="Phobius"/>
    </source>
</evidence>
<protein>
    <submittedName>
        <fullName evidence="2">Fucose 4-O-acetylase-like acetyltransferase</fullName>
    </submittedName>
</protein>
<keyword evidence="1" id="KW-0472">Membrane</keyword>
<evidence type="ECO:0000313" key="3">
    <source>
        <dbReference type="Proteomes" id="UP001185028"/>
    </source>
</evidence>
<evidence type="ECO:0000313" key="2">
    <source>
        <dbReference type="EMBL" id="MDR6244349.1"/>
    </source>
</evidence>
<feature type="transmembrane region" description="Helical" evidence="1">
    <location>
        <begin position="174"/>
        <end position="194"/>
    </location>
</feature>
<feature type="transmembrane region" description="Helical" evidence="1">
    <location>
        <begin position="115"/>
        <end position="134"/>
    </location>
</feature>
<name>A0ABU1IYL6_9BACL</name>
<dbReference type="InterPro" id="IPR052734">
    <property type="entry name" value="Nod_factor_acetyltransferase"/>
</dbReference>
<feature type="transmembrane region" description="Helical" evidence="1">
    <location>
        <begin position="21"/>
        <end position="38"/>
    </location>
</feature>
<accession>A0ABU1IYL6</accession>
<keyword evidence="3" id="KW-1185">Reference proteome</keyword>
<dbReference type="Proteomes" id="UP001185028">
    <property type="component" value="Unassembled WGS sequence"/>
</dbReference>
<comment type="caution">
    <text evidence="2">The sequence shown here is derived from an EMBL/GenBank/DDBJ whole genome shotgun (WGS) entry which is preliminary data.</text>
</comment>
<feature type="transmembrane region" description="Helical" evidence="1">
    <location>
        <begin position="206"/>
        <end position="225"/>
    </location>
</feature>
<organism evidence="2 3">
    <name type="scientific">Paenibacillus hunanensis</name>
    <dbReference type="NCBI Taxonomy" id="539262"/>
    <lineage>
        <taxon>Bacteria</taxon>
        <taxon>Bacillati</taxon>
        <taxon>Bacillota</taxon>
        <taxon>Bacilli</taxon>
        <taxon>Bacillales</taxon>
        <taxon>Paenibacillaceae</taxon>
        <taxon>Paenibacillus</taxon>
    </lineage>
</organism>
<dbReference type="PANTHER" id="PTHR37312">
    <property type="entry name" value="MEMBRANE-BOUND ACYLTRANSFERASE YKRP-RELATED"/>
    <property type="match status" value="1"/>
</dbReference>
<reference evidence="2 3" key="1">
    <citation type="submission" date="2023-07" db="EMBL/GenBank/DDBJ databases">
        <title>Genomic Encyclopedia of Type Strains, Phase IV (KMG-IV): sequencing the most valuable type-strain genomes for metagenomic binning, comparative biology and taxonomic classification.</title>
        <authorList>
            <person name="Goeker M."/>
        </authorList>
    </citation>
    <scope>NUCLEOTIDE SEQUENCE [LARGE SCALE GENOMIC DNA]</scope>
    <source>
        <strain evidence="2 3">DSM 22170</strain>
    </source>
</reference>
<sequence length="356" mass="40576">MNTAHKQLTAHHTEAIETYFINLRFLLIVCVVAGNMLEPLVRHSAMAEGIFLWIFSFHMPLFVLVTGFFARSNLHGRTGQRVLRTILLQYILFQSLYSLLDMTFFRVDGVVHSFFAPYLLLWFLAGHAFWRLLAIALHRLSLPLQLTIAILLGLLAGCLPLDGVWLAISRTLIYFPFFMIGYSLNVSKLSAMIVQKRRRLGTIGSVLLMLSFIMLHWELPHGWFYGNQTFMQLGVSLEHGLLIRIGMYSLQLVASLAFLAWVPRRVGYLTGWGRRTLYVFLLHGLVVRTLVAAGFVHALGYSPASVIFLVLFSILMAVALAQPIVQKWTKTWIEPCVPRPITVFWHYIQHSSSVTK</sequence>
<feature type="transmembrane region" description="Helical" evidence="1">
    <location>
        <begin position="306"/>
        <end position="325"/>
    </location>
</feature>
<feature type="transmembrane region" description="Helical" evidence="1">
    <location>
        <begin position="276"/>
        <end position="300"/>
    </location>
</feature>
<keyword evidence="1" id="KW-1133">Transmembrane helix</keyword>
<feature type="transmembrane region" description="Helical" evidence="1">
    <location>
        <begin position="50"/>
        <end position="70"/>
    </location>
</feature>
<feature type="transmembrane region" description="Helical" evidence="1">
    <location>
        <begin position="146"/>
        <end position="168"/>
    </location>
</feature>
<keyword evidence="1" id="KW-0812">Transmembrane</keyword>
<dbReference type="RefSeq" id="WP_188776148.1">
    <property type="nucleotide sequence ID" value="NZ_BMMB01000006.1"/>
</dbReference>